<reference evidence="1" key="1">
    <citation type="submission" date="2021-02" db="EMBL/GenBank/DDBJ databases">
        <authorList>
            <consortium name="DOE Joint Genome Institute"/>
            <person name="Ahrendt S."/>
            <person name="Looney B.P."/>
            <person name="Miyauchi S."/>
            <person name="Morin E."/>
            <person name="Drula E."/>
            <person name="Courty P.E."/>
            <person name="Chicoki N."/>
            <person name="Fauchery L."/>
            <person name="Kohler A."/>
            <person name="Kuo A."/>
            <person name="Labutti K."/>
            <person name="Pangilinan J."/>
            <person name="Lipzen A."/>
            <person name="Riley R."/>
            <person name="Andreopoulos W."/>
            <person name="He G."/>
            <person name="Johnson J."/>
            <person name="Barry K.W."/>
            <person name="Grigoriev I.V."/>
            <person name="Nagy L."/>
            <person name="Hibbett D."/>
            <person name="Henrissat B."/>
            <person name="Matheny P.B."/>
            <person name="Labbe J."/>
            <person name="Martin F."/>
        </authorList>
    </citation>
    <scope>NUCLEOTIDE SEQUENCE</scope>
    <source>
        <strain evidence="1">FP105234-sp</strain>
    </source>
</reference>
<gene>
    <name evidence="1" type="ORF">FA95DRAFT_1552062</name>
</gene>
<proteinExistence type="predicted"/>
<dbReference type="Proteomes" id="UP000814033">
    <property type="component" value="Unassembled WGS sequence"/>
</dbReference>
<evidence type="ECO:0000313" key="2">
    <source>
        <dbReference type="Proteomes" id="UP000814033"/>
    </source>
</evidence>
<organism evidence="1 2">
    <name type="scientific">Auriscalpium vulgare</name>
    <dbReference type="NCBI Taxonomy" id="40419"/>
    <lineage>
        <taxon>Eukaryota</taxon>
        <taxon>Fungi</taxon>
        <taxon>Dikarya</taxon>
        <taxon>Basidiomycota</taxon>
        <taxon>Agaricomycotina</taxon>
        <taxon>Agaricomycetes</taxon>
        <taxon>Russulales</taxon>
        <taxon>Auriscalpiaceae</taxon>
        <taxon>Auriscalpium</taxon>
    </lineage>
</organism>
<accession>A0ACB8SBA5</accession>
<dbReference type="EMBL" id="MU275839">
    <property type="protein sequence ID" value="KAI0053579.1"/>
    <property type="molecule type" value="Genomic_DNA"/>
</dbReference>
<sequence>MADAQKLSLQAFLQLLTSRGLAISRAMAVAGKIYKDFNTSARLGELTDTQLSSLGVADKDDRKLVLSAVVASGYREGAVTAAKEKEAKKRKLTAKSKGLHEESQEAEGSSRAKRVGRVPQPRTVQKKRKRDDTKNEFLPEKPAEEGAELRSLDFDEILDEDVLKHKLVIVNRAPIMMAWSFVVAEKLGFQREEALSIASVYTEMNAISKGVSLGIYDKNKGKDIEASPTGAQPYVDLMGRRIPLYQTADGAWRALSASKPAPPGAAYAYISRALKHTAPAVLGALRLLADSYTDGQQLNRAGWTLYADFRPEVEGWGKRGSVRCETILGLRRKGHAVETTAEDSADVVKYEENHSAEDNPPDGKKQKLDREDDGIMDEDALFEDFTAEDLSALP</sequence>
<reference evidence="1" key="2">
    <citation type="journal article" date="2022" name="New Phytol.">
        <title>Evolutionary transition to the ectomycorrhizal habit in the genomes of a hyperdiverse lineage of mushroom-forming fungi.</title>
        <authorList>
            <person name="Looney B."/>
            <person name="Miyauchi S."/>
            <person name="Morin E."/>
            <person name="Drula E."/>
            <person name="Courty P.E."/>
            <person name="Kohler A."/>
            <person name="Kuo A."/>
            <person name="LaButti K."/>
            <person name="Pangilinan J."/>
            <person name="Lipzen A."/>
            <person name="Riley R."/>
            <person name="Andreopoulos W."/>
            <person name="He G."/>
            <person name="Johnson J."/>
            <person name="Nolan M."/>
            <person name="Tritt A."/>
            <person name="Barry K.W."/>
            <person name="Grigoriev I.V."/>
            <person name="Nagy L.G."/>
            <person name="Hibbett D."/>
            <person name="Henrissat B."/>
            <person name="Matheny P.B."/>
            <person name="Labbe J."/>
            <person name="Martin F.M."/>
        </authorList>
    </citation>
    <scope>NUCLEOTIDE SEQUENCE</scope>
    <source>
        <strain evidence="1">FP105234-sp</strain>
    </source>
</reference>
<evidence type="ECO:0000313" key="1">
    <source>
        <dbReference type="EMBL" id="KAI0053579.1"/>
    </source>
</evidence>
<keyword evidence="2" id="KW-1185">Reference proteome</keyword>
<comment type="caution">
    <text evidence="1">The sequence shown here is derived from an EMBL/GenBank/DDBJ whole genome shotgun (WGS) entry which is preliminary data.</text>
</comment>
<protein>
    <submittedName>
        <fullName evidence="1">Uncharacterized protein</fullName>
    </submittedName>
</protein>
<name>A0ACB8SBA5_9AGAM</name>